<sequence length="396" mass="44505">MTRIDDPVGFIGSAVVMHLPIPFIIAARPPTLVRLLVFASQFQLAIWGNSTFIIGDTFQTYALGCLFYAWPLFTALHFCFLTDALEDGTRHVHDKEAAKDMPLAKRVWWATCLVATFRGIGWSTQVPHVREVPKTQSRRSFIVERLCYAALYIFWADLVGLYVTHNPITSSRAAEKFPVTSEGLLFQAFNVTAWWGNVWSGFAALYELLAAGSVAFGLWEPRFWPPMFGSWWDAYTVRRTWGRVWHHILRRFIMSIGKATARFCGAQPGTNASSYIQLYMGFLVSGLLHAWGDRQLDRSFGRSPSFFMAQAVAITVEDGVVALGKRLGVRESPVTRTLGRVWTYAWFVVSTPLLLQVITGHGRPLDPTLPVSPVTAMWKAAGMEGRMSIPWPEPHA</sequence>
<evidence type="ECO:0000256" key="5">
    <source>
        <dbReference type="ARBA" id="ARBA00022692"/>
    </source>
</evidence>
<evidence type="ECO:0000256" key="4">
    <source>
        <dbReference type="ARBA" id="ARBA00022679"/>
    </source>
</evidence>
<dbReference type="Pfam" id="PF13813">
    <property type="entry name" value="MBOAT_2"/>
    <property type="match status" value="1"/>
</dbReference>
<gene>
    <name evidence="10" type="ORF">BD626DRAFT_398926</name>
</gene>
<evidence type="ECO:0000256" key="6">
    <source>
        <dbReference type="ARBA" id="ARBA00022989"/>
    </source>
</evidence>
<dbReference type="PANTHER" id="PTHR31595:SF57">
    <property type="entry name" value="OS04G0481900 PROTEIN"/>
    <property type="match status" value="1"/>
</dbReference>
<comment type="pathway">
    <text evidence="2">Secondary metabolite biosynthesis.</text>
</comment>
<dbReference type="GO" id="GO:0008374">
    <property type="term" value="F:O-acyltransferase activity"/>
    <property type="evidence" value="ECO:0007669"/>
    <property type="project" value="InterPro"/>
</dbReference>
<dbReference type="STRING" id="97359.A0A550CL48"/>
<evidence type="ECO:0000256" key="7">
    <source>
        <dbReference type="ARBA" id="ARBA00023136"/>
    </source>
</evidence>
<keyword evidence="6 8" id="KW-1133">Transmembrane helix</keyword>
<proteinExistence type="inferred from homology"/>
<feature type="domain" description="Wax synthase" evidence="9">
    <location>
        <begin position="224"/>
        <end position="307"/>
    </location>
</feature>
<dbReference type="AlphaFoldDB" id="A0A550CL48"/>
<evidence type="ECO:0000313" key="10">
    <source>
        <dbReference type="EMBL" id="TRM65540.1"/>
    </source>
</evidence>
<name>A0A550CL48_9AGAR</name>
<dbReference type="EMBL" id="VDMD01000005">
    <property type="protein sequence ID" value="TRM65540.1"/>
    <property type="molecule type" value="Genomic_DNA"/>
</dbReference>
<accession>A0A550CL48</accession>
<keyword evidence="4 10" id="KW-0808">Transferase</keyword>
<evidence type="ECO:0000256" key="1">
    <source>
        <dbReference type="ARBA" id="ARBA00004141"/>
    </source>
</evidence>
<comment type="subcellular location">
    <subcellularLocation>
        <location evidence="1">Membrane</location>
        <topology evidence="1">Multi-pass membrane protein</topology>
    </subcellularLocation>
</comment>
<feature type="transmembrane region" description="Helical" evidence="8">
    <location>
        <begin position="6"/>
        <end position="25"/>
    </location>
</feature>
<feature type="transmembrane region" description="Helical" evidence="8">
    <location>
        <begin position="198"/>
        <end position="219"/>
    </location>
</feature>
<comment type="similarity">
    <text evidence="3">Belongs to the wax synthase family.</text>
</comment>
<dbReference type="OrthoDB" id="1077582at2759"/>
<dbReference type="PANTHER" id="PTHR31595">
    <property type="entry name" value="LONG-CHAIN-ALCOHOL O-FATTY-ACYLTRANSFERASE 3-RELATED"/>
    <property type="match status" value="1"/>
</dbReference>
<organism evidence="10 11">
    <name type="scientific">Schizophyllum amplum</name>
    <dbReference type="NCBI Taxonomy" id="97359"/>
    <lineage>
        <taxon>Eukaryota</taxon>
        <taxon>Fungi</taxon>
        <taxon>Dikarya</taxon>
        <taxon>Basidiomycota</taxon>
        <taxon>Agaricomycotina</taxon>
        <taxon>Agaricomycetes</taxon>
        <taxon>Agaricomycetidae</taxon>
        <taxon>Agaricales</taxon>
        <taxon>Schizophyllaceae</taxon>
        <taxon>Schizophyllum</taxon>
    </lineage>
</organism>
<evidence type="ECO:0000256" key="8">
    <source>
        <dbReference type="SAM" id="Phobius"/>
    </source>
</evidence>
<dbReference type="GO" id="GO:0016020">
    <property type="term" value="C:membrane"/>
    <property type="evidence" value="ECO:0007669"/>
    <property type="project" value="UniProtKB-SubCell"/>
</dbReference>
<feature type="transmembrane region" description="Helical" evidence="8">
    <location>
        <begin position="146"/>
        <end position="163"/>
    </location>
</feature>
<dbReference type="InterPro" id="IPR044851">
    <property type="entry name" value="Wax_synthase"/>
</dbReference>
<keyword evidence="7 8" id="KW-0472">Membrane</keyword>
<dbReference type="GO" id="GO:0006629">
    <property type="term" value="P:lipid metabolic process"/>
    <property type="evidence" value="ECO:0007669"/>
    <property type="project" value="InterPro"/>
</dbReference>
<keyword evidence="5 8" id="KW-0812">Transmembrane</keyword>
<feature type="transmembrane region" description="Helical" evidence="8">
    <location>
        <begin position="61"/>
        <end position="81"/>
    </location>
</feature>
<evidence type="ECO:0000256" key="3">
    <source>
        <dbReference type="ARBA" id="ARBA00007282"/>
    </source>
</evidence>
<dbReference type="Proteomes" id="UP000320762">
    <property type="component" value="Unassembled WGS sequence"/>
</dbReference>
<evidence type="ECO:0000256" key="2">
    <source>
        <dbReference type="ARBA" id="ARBA00005179"/>
    </source>
</evidence>
<keyword evidence="11" id="KW-1185">Reference proteome</keyword>
<evidence type="ECO:0000259" key="9">
    <source>
        <dbReference type="Pfam" id="PF13813"/>
    </source>
</evidence>
<protein>
    <submittedName>
        <fullName evidence="10">Membrane bound O-acyl transferase family-domain-containing protein</fullName>
    </submittedName>
</protein>
<dbReference type="InterPro" id="IPR032805">
    <property type="entry name" value="Wax_synthase_dom"/>
</dbReference>
<comment type="caution">
    <text evidence="10">The sequence shown here is derived from an EMBL/GenBank/DDBJ whole genome shotgun (WGS) entry which is preliminary data.</text>
</comment>
<reference evidence="10 11" key="1">
    <citation type="journal article" date="2019" name="New Phytol.">
        <title>Comparative genomics reveals unique wood-decay strategies and fruiting body development in the Schizophyllaceae.</title>
        <authorList>
            <person name="Almasi E."/>
            <person name="Sahu N."/>
            <person name="Krizsan K."/>
            <person name="Balint B."/>
            <person name="Kovacs G.M."/>
            <person name="Kiss B."/>
            <person name="Cseklye J."/>
            <person name="Drula E."/>
            <person name="Henrissat B."/>
            <person name="Nagy I."/>
            <person name="Chovatia M."/>
            <person name="Adam C."/>
            <person name="LaButti K."/>
            <person name="Lipzen A."/>
            <person name="Riley R."/>
            <person name="Grigoriev I.V."/>
            <person name="Nagy L.G."/>
        </authorList>
    </citation>
    <scope>NUCLEOTIDE SEQUENCE [LARGE SCALE GENOMIC DNA]</scope>
    <source>
        <strain evidence="10 11">NL-1724</strain>
    </source>
</reference>
<evidence type="ECO:0000313" key="11">
    <source>
        <dbReference type="Proteomes" id="UP000320762"/>
    </source>
</evidence>